<protein>
    <submittedName>
        <fullName evidence="5">Fucosyltransferase</fullName>
    </submittedName>
</protein>
<dbReference type="Proteomes" id="UP000587586">
    <property type="component" value="Unassembled WGS sequence"/>
</dbReference>
<evidence type="ECO:0000256" key="2">
    <source>
        <dbReference type="ARBA" id="ARBA00022676"/>
    </source>
</evidence>
<keyword evidence="3 5" id="KW-0808">Transferase</keyword>
<reference evidence="6" key="1">
    <citation type="submission" date="2020-06" db="EMBL/GenBank/DDBJ databases">
        <title>Draft genomic sequecing of Geomonas sp. Red745.</title>
        <authorList>
            <person name="Itoh H."/>
            <person name="Xu Z.X."/>
            <person name="Ushijima N."/>
            <person name="Masuda Y."/>
            <person name="Shiratori Y."/>
            <person name="Senoo K."/>
        </authorList>
    </citation>
    <scope>NUCLEOTIDE SEQUENCE [LARGE SCALE GENOMIC DNA]</scope>
    <source>
        <strain evidence="6">Red745</strain>
    </source>
</reference>
<dbReference type="PANTHER" id="PTHR11929:SF194">
    <property type="entry name" value="ALPHA-(1,3)-FUCOSYLTRANSFERASE 10"/>
    <property type="match status" value="1"/>
</dbReference>
<keyword evidence="2 5" id="KW-0328">Glycosyltransferase</keyword>
<proteinExistence type="inferred from homology"/>
<dbReference type="AlphaFoldDB" id="A0A6V8NEZ2"/>
<keyword evidence="6" id="KW-1185">Reference proteome</keyword>
<dbReference type="Pfam" id="PF00852">
    <property type="entry name" value="Glyco_transf_10"/>
    <property type="match status" value="1"/>
</dbReference>
<sequence length="337" mass="38738">MTMTRKAAIVVSDYYQNNNLFKRNDPAYDRDDCLYCFSRLREKLGAAGIELNTSDISKVSDAEIVIYNDMPRELPEKLPGQKFYLLALESIAIHPANFEVARYGSFDKVFTWYDNIVDRDKVVKVNYAFLFKTDFDLSGGNKNKLVCLMANNKRSSHPGELYTTRKKAIAWFEAHHPEDFDLFGQGWDLLFAGTKLAGVIRRLGLKRFFRRNLHACYRGIAQEKLPVVSRYRFSLCFENVRDIPGYITEKIFDCFFAGCVPVYLGANNVTDYIPSDCFIDMRRFKDFAALYQHLVAMSNHEYLGYLQRIKGFLTSEASYAFTGDYFADTVARGIAGE</sequence>
<dbReference type="GO" id="GO:0008417">
    <property type="term" value="F:fucosyltransferase activity"/>
    <property type="evidence" value="ECO:0007669"/>
    <property type="project" value="InterPro"/>
</dbReference>
<dbReference type="InterPro" id="IPR055270">
    <property type="entry name" value="Glyco_tran_10_C"/>
</dbReference>
<dbReference type="Gene3D" id="3.40.50.11660">
    <property type="entry name" value="Glycosyl transferase family 10, C-terminal domain"/>
    <property type="match status" value="1"/>
</dbReference>
<dbReference type="SUPFAM" id="SSF53756">
    <property type="entry name" value="UDP-Glycosyltransferase/glycogen phosphorylase"/>
    <property type="match status" value="1"/>
</dbReference>
<dbReference type="PANTHER" id="PTHR11929">
    <property type="entry name" value="ALPHA- 1,3 -FUCOSYLTRANSFERASE"/>
    <property type="match status" value="1"/>
</dbReference>
<evidence type="ECO:0000313" key="6">
    <source>
        <dbReference type="Proteomes" id="UP000587586"/>
    </source>
</evidence>
<comment type="caution">
    <text evidence="5">The sequence shown here is derived from an EMBL/GenBank/DDBJ whole genome shotgun (WGS) entry which is preliminary data.</text>
</comment>
<gene>
    <name evidence="5" type="ORF">GMLC_37220</name>
</gene>
<organism evidence="5 6">
    <name type="scientific">Geomonas limicola</name>
    <dbReference type="NCBI Taxonomy" id="2740186"/>
    <lineage>
        <taxon>Bacteria</taxon>
        <taxon>Pseudomonadati</taxon>
        <taxon>Thermodesulfobacteriota</taxon>
        <taxon>Desulfuromonadia</taxon>
        <taxon>Geobacterales</taxon>
        <taxon>Geobacteraceae</taxon>
        <taxon>Geomonas</taxon>
    </lineage>
</organism>
<dbReference type="EMBL" id="BLXZ01000008">
    <property type="protein sequence ID" value="GFO70143.1"/>
    <property type="molecule type" value="Genomic_DNA"/>
</dbReference>
<dbReference type="InterPro" id="IPR038577">
    <property type="entry name" value="GT10-like_C_sf"/>
</dbReference>
<feature type="domain" description="Fucosyltransferase C-terminal" evidence="4">
    <location>
        <begin position="220"/>
        <end position="307"/>
    </location>
</feature>
<evidence type="ECO:0000256" key="3">
    <source>
        <dbReference type="ARBA" id="ARBA00022679"/>
    </source>
</evidence>
<evidence type="ECO:0000313" key="5">
    <source>
        <dbReference type="EMBL" id="GFO70143.1"/>
    </source>
</evidence>
<dbReference type="InterPro" id="IPR001503">
    <property type="entry name" value="Glyco_trans_10"/>
</dbReference>
<name>A0A6V8NEZ2_9BACT</name>
<evidence type="ECO:0000259" key="4">
    <source>
        <dbReference type="Pfam" id="PF00852"/>
    </source>
</evidence>
<comment type="similarity">
    <text evidence="1">Belongs to the glycosyltransferase 10 family.</text>
</comment>
<evidence type="ECO:0000256" key="1">
    <source>
        <dbReference type="ARBA" id="ARBA00008919"/>
    </source>
</evidence>
<accession>A0A6V8NEZ2</accession>
<dbReference type="GO" id="GO:0016020">
    <property type="term" value="C:membrane"/>
    <property type="evidence" value="ECO:0007669"/>
    <property type="project" value="InterPro"/>
</dbReference>